<evidence type="ECO:0000313" key="2">
    <source>
        <dbReference type="EMBL" id="SBT77914.1"/>
    </source>
</evidence>
<dbReference type="EMBL" id="LT594516">
    <property type="protein sequence ID" value="SBT77914.1"/>
    <property type="molecule type" value="Genomic_DNA"/>
</dbReference>
<accession>A0A1C3KUQ3</accession>
<feature type="region of interest" description="Disordered" evidence="1">
    <location>
        <begin position="1"/>
        <end position="39"/>
    </location>
</feature>
<proteinExistence type="predicted"/>
<dbReference type="Gene3D" id="2.160.10.20">
    <property type="entry name" value="Insect antifreeze protein"/>
    <property type="match status" value="1"/>
</dbReference>
<gene>
    <name evidence="2" type="primary">PowCR01_120006400</name>
    <name evidence="2" type="ORF">POWCR01_120006400</name>
</gene>
<sequence length="84" mass="9675">MERSEVKRSEVEGSEVDRSEVERSEVERSEVDRSEVDRSEVTKWGKTCLDAHATTRKGADGNKCGMIFFPRSTCLHPRRNSYPR</sequence>
<dbReference type="AlphaFoldDB" id="A0A1C3KUQ3"/>
<organism evidence="2 3">
    <name type="scientific">Plasmodium ovale</name>
    <name type="common">malaria parasite P. ovale</name>
    <dbReference type="NCBI Taxonomy" id="36330"/>
    <lineage>
        <taxon>Eukaryota</taxon>
        <taxon>Sar</taxon>
        <taxon>Alveolata</taxon>
        <taxon>Apicomplexa</taxon>
        <taxon>Aconoidasida</taxon>
        <taxon>Haemosporida</taxon>
        <taxon>Plasmodiidae</taxon>
        <taxon>Plasmodium</taxon>
        <taxon>Plasmodium (Plasmodium)</taxon>
    </lineage>
</organism>
<dbReference type="Proteomes" id="UP000243200">
    <property type="component" value="Chromosome 12"/>
</dbReference>
<dbReference type="VEuPathDB" id="PlasmoDB:POWCR01_120006400"/>
<protein>
    <submittedName>
        <fullName evidence="2">Uncharacterized protein</fullName>
    </submittedName>
</protein>
<evidence type="ECO:0000256" key="1">
    <source>
        <dbReference type="SAM" id="MobiDB-lite"/>
    </source>
</evidence>
<name>A0A1C3KUQ3_PLAOA</name>
<evidence type="ECO:0000313" key="3">
    <source>
        <dbReference type="Proteomes" id="UP000243200"/>
    </source>
</evidence>
<reference evidence="2 3" key="1">
    <citation type="submission" date="2016-06" db="EMBL/GenBank/DDBJ databases">
        <authorList>
            <consortium name="Pathogen Informatics"/>
        </authorList>
    </citation>
    <scope>NUCLEOTIDE SEQUENCE [LARGE SCALE GENOMIC DNA]</scope>
    <source>
        <strain evidence="2">PowCR01</strain>
    </source>
</reference>